<feature type="signal peptide" evidence="1">
    <location>
        <begin position="1"/>
        <end position="20"/>
    </location>
</feature>
<feature type="domain" description="Azaphilone pigments biosynthesis cluster protein L N-terminal" evidence="2">
    <location>
        <begin position="1"/>
        <end position="144"/>
    </location>
</feature>
<dbReference type="CDD" id="cd21037">
    <property type="entry name" value="MLKL_NTD"/>
    <property type="match status" value="1"/>
</dbReference>
<evidence type="ECO:0000259" key="2">
    <source>
        <dbReference type="Pfam" id="PF17111"/>
    </source>
</evidence>
<sequence>MDPLSVAASVAGLIALVAKAAEIARELYNTVKQKSRILKSLADDLAIFHAVLGDLRSRLADGGNEEEQGALKSVSASCERTVRKLQEHLISLREMSSKNLAHRLYSHSKYKATMAEIEEMREDLAAFKLTLNIAIHLRATKQSENLVTAADVKSLWIKMADLVAQTQKMRTSQSLHPIQQYIDISGTVITETTPDIAADDIESIKSFRGYADWIKSWSPNRPCQPPAVAIAKPVNTISKDAKVLLRIRNLGPIPTRNNEASQLTTRVEIIEMAMTDYFYTGIEALHQRGYKGVCGFRMGSQLLSPLSEPCKPVPVYVTEGPSSYSLDWLEIHMDEPLEEFYDNFVRAEDKRKTGLTTRIRDNELEIRDEHFDTCTAMSLNRTLRLPEDGVTYNLPGLFGQFPIINVDFLHGKLPEAMIRKSGVIVPIYSREAISIGIRSIQRRPARESLAIRVLSGGINVISGLGADKAPNAGRQDHIISPAQKRLDGFLAAPDRGRSVVQQFVAMPTGEGYTVECQITGEEVVNGIQLIVAPPFAGRGKFFLDLGAGGTELAEQEKSPTSLGFKPGTQLLMSGEEIESHYKKKHASFEDDGFLVPRQSFSRYYEYKDLYNKFKIWGSSMPRTRPARTHEVLWPILEQHSQFDSMELELEAVFEMNITVKEYPYRKDVRDATWSLSPFTPMEKLYQLVKSEFNLGDGGELELRYSQTVLPRDGSMLHDVSADGGVITFMHFTLPSMMRTADEEPRPVPILPTWEMGLAPGNKTYQDVYADADVNQWDWKKSQLLNVQFLNAVAFESFTGISPPTPPFSFAAYVDAGIPFYHIMPNSGILRAETALQMETVSQIDDGKVISKGTSIQGPRPVECVLCERMLADTM</sequence>
<dbReference type="STRING" id="42673.A0A2K0VU12"/>
<evidence type="ECO:0000256" key="1">
    <source>
        <dbReference type="SAM" id="SignalP"/>
    </source>
</evidence>
<organism evidence="3 4">
    <name type="scientific">Gibberella nygamai</name>
    <name type="common">Bean root rot disease fungus</name>
    <name type="synonym">Fusarium nygamai</name>
    <dbReference type="NCBI Taxonomy" id="42673"/>
    <lineage>
        <taxon>Eukaryota</taxon>
        <taxon>Fungi</taxon>
        <taxon>Dikarya</taxon>
        <taxon>Ascomycota</taxon>
        <taxon>Pezizomycotina</taxon>
        <taxon>Sordariomycetes</taxon>
        <taxon>Hypocreomycetidae</taxon>
        <taxon>Hypocreales</taxon>
        <taxon>Nectriaceae</taxon>
        <taxon>Fusarium</taxon>
        <taxon>Fusarium fujikuroi species complex</taxon>
    </lineage>
</organism>
<dbReference type="EMBL" id="MTQA01000269">
    <property type="protein sequence ID" value="PNP73509.1"/>
    <property type="molecule type" value="Genomic_DNA"/>
</dbReference>
<protein>
    <recommendedName>
        <fullName evidence="2">Azaphilone pigments biosynthesis cluster protein L N-terminal domain-containing protein</fullName>
    </recommendedName>
</protein>
<evidence type="ECO:0000313" key="3">
    <source>
        <dbReference type="EMBL" id="PNP73509.1"/>
    </source>
</evidence>
<evidence type="ECO:0000313" key="4">
    <source>
        <dbReference type="Proteomes" id="UP000236664"/>
    </source>
</evidence>
<keyword evidence="1" id="KW-0732">Signal</keyword>
<feature type="chain" id="PRO_5014403365" description="Azaphilone pigments biosynthesis cluster protein L N-terminal domain-containing protein" evidence="1">
    <location>
        <begin position="21"/>
        <end position="874"/>
    </location>
</feature>
<reference evidence="3 4" key="1">
    <citation type="submission" date="2017-06" db="EMBL/GenBank/DDBJ databases">
        <title>Genome of Fusarium nygamai isolate CS10214.</title>
        <authorList>
            <person name="Gardiner D.M."/>
            <person name="Obanor F."/>
            <person name="Kazan K."/>
        </authorList>
    </citation>
    <scope>NUCLEOTIDE SEQUENCE [LARGE SCALE GENOMIC DNA]</scope>
    <source>
        <strain evidence="3 4">CS10214</strain>
    </source>
</reference>
<dbReference type="OrthoDB" id="1658288at2759"/>
<dbReference type="InterPro" id="IPR031348">
    <property type="entry name" value="PigL_N"/>
</dbReference>
<gene>
    <name evidence="3" type="ORF">FNYG_13159</name>
</gene>
<comment type="caution">
    <text evidence="3">The sequence shown here is derived from an EMBL/GenBank/DDBJ whole genome shotgun (WGS) entry which is preliminary data.</text>
</comment>
<dbReference type="AlphaFoldDB" id="A0A2K0VU12"/>
<keyword evidence="4" id="KW-1185">Reference proteome</keyword>
<dbReference type="InterPro" id="IPR059179">
    <property type="entry name" value="MLKL-like_MCAfunc"/>
</dbReference>
<dbReference type="Proteomes" id="UP000236664">
    <property type="component" value="Unassembled WGS sequence"/>
</dbReference>
<proteinExistence type="predicted"/>
<dbReference type="Pfam" id="PF17111">
    <property type="entry name" value="PigL_N"/>
    <property type="match status" value="1"/>
</dbReference>
<accession>A0A2K0VU12</accession>
<name>A0A2K0VU12_GIBNY</name>